<dbReference type="RefSeq" id="WP_378776195.1">
    <property type="nucleotide sequence ID" value="NZ_JBHTMX010000149.1"/>
</dbReference>
<evidence type="ECO:0000313" key="3">
    <source>
        <dbReference type="Proteomes" id="UP001597171"/>
    </source>
</evidence>
<feature type="domain" description="Extensin-like C-terminal" evidence="1">
    <location>
        <begin position="15"/>
        <end position="187"/>
    </location>
</feature>
<accession>A0ABW3Z9T3</accession>
<reference evidence="3" key="1">
    <citation type="journal article" date="2019" name="Int. J. Syst. Evol. Microbiol.">
        <title>The Global Catalogue of Microorganisms (GCM) 10K type strain sequencing project: providing services to taxonomists for standard genome sequencing and annotation.</title>
        <authorList>
            <consortium name="The Broad Institute Genomics Platform"/>
            <consortium name="The Broad Institute Genome Sequencing Center for Infectious Disease"/>
            <person name="Wu L."/>
            <person name="Ma J."/>
        </authorList>
    </citation>
    <scope>NUCLEOTIDE SEQUENCE [LARGE SCALE GENOMIC DNA]</scope>
    <source>
        <strain evidence="3">CCUG 61696</strain>
    </source>
</reference>
<evidence type="ECO:0000259" key="1">
    <source>
        <dbReference type="Pfam" id="PF06904"/>
    </source>
</evidence>
<name>A0ABW3Z9T3_9HYPH</name>
<evidence type="ECO:0000313" key="2">
    <source>
        <dbReference type="EMBL" id="MFD1332993.1"/>
    </source>
</evidence>
<gene>
    <name evidence="2" type="ORF">ACFQ4O_13390</name>
</gene>
<dbReference type="EMBL" id="JBHTMX010000149">
    <property type="protein sequence ID" value="MFD1332993.1"/>
    <property type="molecule type" value="Genomic_DNA"/>
</dbReference>
<dbReference type="Pfam" id="PF06904">
    <property type="entry name" value="Extensin-like_C"/>
    <property type="match status" value="1"/>
</dbReference>
<comment type="caution">
    <text evidence="2">The sequence shown here is derived from an EMBL/GenBank/DDBJ whole genome shotgun (WGS) entry which is preliminary data.</text>
</comment>
<dbReference type="Proteomes" id="UP001597171">
    <property type="component" value="Unassembled WGS sequence"/>
</dbReference>
<organism evidence="2 3">
    <name type="scientific">Methylopila musalis</name>
    <dbReference type="NCBI Taxonomy" id="1134781"/>
    <lineage>
        <taxon>Bacteria</taxon>
        <taxon>Pseudomonadati</taxon>
        <taxon>Pseudomonadota</taxon>
        <taxon>Alphaproteobacteria</taxon>
        <taxon>Hyphomicrobiales</taxon>
        <taxon>Methylopilaceae</taxon>
        <taxon>Methylopila</taxon>
    </lineage>
</organism>
<proteinExistence type="predicted"/>
<feature type="non-terminal residue" evidence="2">
    <location>
        <position position="1"/>
    </location>
</feature>
<keyword evidence="3" id="KW-1185">Reference proteome</keyword>
<dbReference type="InterPro" id="IPR009683">
    <property type="entry name" value="Extensin-like_C"/>
</dbReference>
<protein>
    <submittedName>
        <fullName evidence="2">Extensin family protein</fullName>
    </submittedName>
</protein>
<sequence length="191" mass="19807">PAPSARERDPDCQALARLPVVAAPSPPILGPGSCGAALPVALSAVTLTDGREVTIAPAATLTCAAAVAAARLIRDDLAPAAAEAGVKLSGVHVAASYVCRGRNNRKGAKMSEHGLANAVDLSGFSFDEGRRLGVYDDALPKEFAAALKPAACARFATVLGQGSDGLHEDHLHLDLRKRRNPQSRLCQWTVD</sequence>